<reference evidence="9 10" key="1">
    <citation type="submission" date="2024-10" db="EMBL/GenBank/DDBJ databases">
        <title>The Natural Products Discovery Center: Release of the First 8490 Sequenced Strains for Exploring Actinobacteria Biosynthetic Diversity.</title>
        <authorList>
            <person name="Kalkreuter E."/>
            <person name="Kautsar S.A."/>
            <person name="Yang D."/>
            <person name="Bader C.D."/>
            <person name="Teijaro C.N."/>
            <person name="Fluegel L."/>
            <person name="Davis C.M."/>
            <person name="Simpson J.R."/>
            <person name="Lauterbach L."/>
            <person name="Steele A.D."/>
            <person name="Gui C."/>
            <person name="Meng S."/>
            <person name="Li G."/>
            <person name="Viehrig K."/>
            <person name="Ye F."/>
            <person name="Su P."/>
            <person name="Kiefer A.F."/>
            <person name="Nichols A."/>
            <person name="Cepeda A.J."/>
            <person name="Yan W."/>
            <person name="Fan B."/>
            <person name="Jiang Y."/>
            <person name="Adhikari A."/>
            <person name="Zheng C.-J."/>
            <person name="Schuster L."/>
            <person name="Cowan T.M."/>
            <person name="Smanski M.J."/>
            <person name="Chevrette M.G."/>
            <person name="De Carvalho L.P.S."/>
            <person name="Shen B."/>
        </authorList>
    </citation>
    <scope>NUCLEOTIDE SEQUENCE [LARGE SCALE GENOMIC DNA]</scope>
    <source>
        <strain evidence="9 10">NPDC087045</strain>
    </source>
</reference>
<dbReference type="InterPro" id="IPR036259">
    <property type="entry name" value="MFS_trans_sf"/>
</dbReference>
<keyword evidence="4 7" id="KW-0812">Transmembrane</keyword>
<dbReference type="CDD" id="cd17369">
    <property type="entry name" value="MFS_ShiA_like"/>
    <property type="match status" value="1"/>
</dbReference>
<evidence type="ECO:0000313" key="9">
    <source>
        <dbReference type="EMBL" id="MFJ3045189.1"/>
    </source>
</evidence>
<proteinExistence type="predicted"/>
<dbReference type="PANTHER" id="PTHR43045:SF7">
    <property type="entry name" value="MAJOR FACILITATOR SUPERFAMILY TRANSPORTER"/>
    <property type="match status" value="1"/>
</dbReference>
<gene>
    <name evidence="9" type="ORF">ACIPEN_05100</name>
</gene>
<evidence type="ECO:0000256" key="3">
    <source>
        <dbReference type="ARBA" id="ARBA00022475"/>
    </source>
</evidence>
<comment type="caution">
    <text evidence="9">The sequence shown here is derived from an EMBL/GenBank/DDBJ whole genome shotgun (WGS) entry which is preliminary data.</text>
</comment>
<feature type="transmembrane region" description="Helical" evidence="7">
    <location>
        <begin position="78"/>
        <end position="102"/>
    </location>
</feature>
<evidence type="ECO:0000256" key="6">
    <source>
        <dbReference type="ARBA" id="ARBA00023136"/>
    </source>
</evidence>
<dbReference type="PANTHER" id="PTHR43045">
    <property type="entry name" value="SHIKIMATE TRANSPORTER"/>
    <property type="match status" value="1"/>
</dbReference>
<dbReference type="PROSITE" id="PS50850">
    <property type="entry name" value="MFS"/>
    <property type="match status" value="1"/>
</dbReference>
<keyword evidence="6 7" id="KW-0472">Membrane</keyword>
<dbReference type="Proteomes" id="UP001617427">
    <property type="component" value="Unassembled WGS sequence"/>
</dbReference>
<organism evidence="9 10">
    <name type="scientific">Herbaspirillum chlorophenolicum</name>
    <dbReference type="NCBI Taxonomy" id="211589"/>
    <lineage>
        <taxon>Bacteria</taxon>
        <taxon>Pseudomonadati</taxon>
        <taxon>Pseudomonadota</taxon>
        <taxon>Betaproteobacteria</taxon>
        <taxon>Burkholderiales</taxon>
        <taxon>Oxalobacteraceae</taxon>
        <taxon>Herbaspirillum</taxon>
    </lineage>
</organism>
<keyword evidence="3" id="KW-1003">Cell membrane</keyword>
<dbReference type="RefSeq" id="WP_402698618.1">
    <property type="nucleotide sequence ID" value="NZ_JBIUZV010000002.1"/>
</dbReference>
<feature type="domain" description="Major facilitator superfamily (MFS) profile" evidence="8">
    <location>
        <begin position="41"/>
        <end position="451"/>
    </location>
</feature>
<feature type="transmembrane region" description="Helical" evidence="7">
    <location>
        <begin position="53"/>
        <end position="72"/>
    </location>
</feature>
<evidence type="ECO:0000259" key="8">
    <source>
        <dbReference type="PROSITE" id="PS50850"/>
    </source>
</evidence>
<dbReference type="Pfam" id="PF07690">
    <property type="entry name" value="MFS_1"/>
    <property type="match status" value="1"/>
</dbReference>
<evidence type="ECO:0000256" key="2">
    <source>
        <dbReference type="ARBA" id="ARBA00022448"/>
    </source>
</evidence>
<feature type="transmembrane region" description="Helical" evidence="7">
    <location>
        <begin position="333"/>
        <end position="352"/>
    </location>
</feature>
<protein>
    <submittedName>
        <fullName evidence="9">MFS transporter</fullName>
    </submittedName>
</protein>
<dbReference type="SUPFAM" id="SSF103473">
    <property type="entry name" value="MFS general substrate transporter"/>
    <property type="match status" value="1"/>
</dbReference>
<comment type="subcellular location">
    <subcellularLocation>
        <location evidence="1">Cell membrane</location>
        <topology evidence="1">Multi-pass membrane protein</topology>
    </subcellularLocation>
</comment>
<evidence type="ECO:0000256" key="7">
    <source>
        <dbReference type="SAM" id="Phobius"/>
    </source>
</evidence>
<name>A0ABW8EWG8_9BURK</name>
<feature type="transmembrane region" description="Helical" evidence="7">
    <location>
        <begin position="300"/>
        <end position="321"/>
    </location>
</feature>
<feature type="transmembrane region" description="Helical" evidence="7">
    <location>
        <begin position="213"/>
        <end position="236"/>
    </location>
</feature>
<evidence type="ECO:0000256" key="4">
    <source>
        <dbReference type="ARBA" id="ARBA00022692"/>
    </source>
</evidence>
<feature type="transmembrane region" description="Helical" evidence="7">
    <location>
        <begin position="429"/>
        <end position="447"/>
    </location>
</feature>
<keyword evidence="10" id="KW-1185">Reference proteome</keyword>
<accession>A0ABW8EWG8</accession>
<dbReference type="InterPro" id="IPR020846">
    <property type="entry name" value="MFS_dom"/>
</dbReference>
<feature type="transmembrane region" description="Helical" evidence="7">
    <location>
        <begin position="180"/>
        <end position="201"/>
    </location>
</feature>
<feature type="transmembrane region" description="Helical" evidence="7">
    <location>
        <begin position="405"/>
        <end position="423"/>
    </location>
</feature>
<evidence type="ECO:0000313" key="10">
    <source>
        <dbReference type="Proteomes" id="UP001617427"/>
    </source>
</evidence>
<keyword evidence="5 7" id="KW-1133">Transmembrane helix</keyword>
<evidence type="ECO:0000256" key="1">
    <source>
        <dbReference type="ARBA" id="ARBA00004651"/>
    </source>
</evidence>
<dbReference type="InterPro" id="IPR011701">
    <property type="entry name" value="MFS"/>
</dbReference>
<sequence length="459" mass="49533">MNTIAGTRAHPVNHGRAQAPGQASTSAENLSEAEIRQRKMALRSSVIGTALEWYDFFLYGTAAAIVFNVLFFTKLDPMIGTLAAFGSYALGFVVRPLGGFVFGHIGDKIGRKNVLVVTLVMMGLSTTLIGVLPTYASIGIAAPILLTLLRLVQGFAAGAEFGGAVTMSAEYAPPDKRGYYASWPGVGVALGVVLSAGAFALVRMMPEADFMRYGWRIPFLLSSVGLAVGIYIRLFVQESPTFEKMKQRKTVAKAPIKAVWQEQKRSLLIAIGARFSENTAGYIFQVWALSYLTAQLKVEASVGLMAVLIGAGIGALLNPFWGALSDRVGRRPVYILGILVMILGAFPFFWMLETRETPMIIGAFVMMIVFGLYPMFSVQAAFFAELFPPSMRMSGICCARELSSVITGGMAPVIATGLLAYYGGSYYPIIGYIMFMGGVALVALLIAPETRGIVYDEEQ</sequence>
<keyword evidence="2" id="KW-0813">Transport</keyword>
<dbReference type="Gene3D" id="1.20.1250.20">
    <property type="entry name" value="MFS general substrate transporter like domains"/>
    <property type="match status" value="2"/>
</dbReference>
<feature type="transmembrane region" description="Helical" evidence="7">
    <location>
        <begin position="114"/>
        <end position="132"/>
    </location>
</feature>
<feature type="transmembrane region" description="Helical" evidence="7">
    <location>
        <begin position="358"/>
        <end position="384"/>
    </location>
</feature>
<dbReference type="EMBL" id="JBIUZV010000002">
    <property type="protein sequence ID" value="MFJ3045189.1"/>
    <property type="molecule type" value="Genomic_DNA"/>
</dbReference>
<evidence type="ECO:0000256" key="5">
    <source>
        <dbReference type="ARBA" id="ARBA00022989"/>
    </source>
</evidence>